<feature type="domain" description="GIY-YIG" evidence="4">
    <location>
        <begin position="147"/>
        <end position="239"/>
    </location>
</feature>
<dbReference type="EMBL" id="HBGN01022493">
    <property type="protein sequence ID" value="CAD9336586.1"/>
    <property type="molecule type" value="Transcribed_RNA"/>
</dbReference>
<proteinExistence type="predicted"/>
<evidence type="ECO:0000256" key="1">
    <source>
        <dbReference type="PROSITE-ProRule" id="PRU00047"/>
    </source>
</evidence>
<dbReference type="InterPro" id="IPR001878">
    <property type="entry name" value="Znf_CCHC"/>
</dbReference>
<dbReference type="Gene3D" id="4.10.60.10">
    <property type="entry name" value="Zinc finger, CCHC-type"/>
    <property type="match status" value="1"/>
</dbReference>
<gene>
    <name evidence="5" type="ORF">DBRI1063_LOCUS14349</name>
    <name evidence="6" type="ORF">DBRI1063_LOCUS14354</name>
</gene>
<evidence type="ECO:0000256" key="2">
    <source>
        <dbReference type="SAM" id="SignalP"/>
    </source>
</evidence>
<feature type="chain" id="PRO_5036393848" description="CCHC-type domain-containing protein" evidence="2">
    <location>
        <begin position="22"/>
        <end position="338"/>
    </location>
</feature>
<dbReference type="SMART" id="SM00343">
    <property type="entry name" value="ZnF_C2HC"/>
    <property type="match status" value="2"/>
</dbReference>
<keyword evidence="1" id="KW-0862">Zinc</keyword>
<evidence type="ECO:0000259" key="3">
    <source>
        <dbReference type="PROSITE" id="PS50158"/>
    </source>
</evidence>
<dbReference type="GO" id="GO:0008270">
    <property type="term" value="F:zinc ion binding"/>
    <property type="evidence" value="ECO:0007669"/>
    <property type="project" value="UniProtKB-KW"/>
</dbReference>
<keyword evidence="1" id="KW-0863">Zinc-finger</keyword>
<organism evidence="5">
    <name type="scientific">Ditylum brightwellii</name>
    <dbReference type="NCBI Taxonomy" id="49249"/>
    <lineage>
        <taxon>Eukaryota</taxon>
        <taxon>Sar</taxon>
        <taxon>Stramenopiles</taxon>
        <taxon>Ochrophyta</taxon>
        <taxon>Bacillariophyta</taxon>
        <taxon>Mediophyceae</taxon>
        <taxon>Lithodesmiophycidae</taxon>
        <taxon>Lithodesmiales</taxon>
        <taxon>Lithodesmiaceae</taxon>
        <taxon>Ditylum</taxon>
    </lineage>
</organism>
<evidence type="ECO:0000313" key="5">
    <source>
        <dbReference type="EMBL" id="CAD9336586.1"/>
    </source>
</evidence>
<dbReference type="AlphaFoldDB" id="A0A6U3S2Q9"/>
<evidence type="ECO:0000313" key="6">
    <source>
        <dbReference type="EMBL" id="CAD9336597.1"/>
    </source>
</evidence>
<dbReference type="SUPFAM" id="SSF57756">
    <property type="entry name" value="Retrovirus zinc finger-like domains"/>
    <property type="match status" value="1"/>
</dbReference>
<feature type="domain" description="CCHC-type" evidence="3">
    <location>
        <begin position="320"/>
        <end position="337"/>
    </location>
</feature>
<keyword evidence="2" id="KW-0732">Signal</keyword>
<dbReference type="InterPro" id="IPR036875">
    <property type="entry name" value="Znf_CCHC_sf"/>
</dbReference>
<dbReference type="Pfam" id="PF00098">
    <property type="entry name" value="zf-CCHC"/>
    <property type="match status" value="2"/>
</dbReference>
<dbReference type="Gene3D" id="3.40.1440.10">
    <property type="entry name" value="GIY-YIG endonuclease"/>
    <property type="match status" value="1"/>
</dbReference>
<dbReference type="SUPFAM" id="SSF82771">
    <property type="entry name" value="GIY-YIG endonuclease"/>
    <property type="match status" value="1"/>
</dbReference>
<sequence>MIRLSATILLLLLCQLESSYATKACFQYSSSSSLQSRKAIQTSKQQQQQHAVSSYPNAISSPIHYHPLHTKKKPPSYNPSKRTTFSHLYVSNTKKFGNEYDKYDKNKTILPRKNIFQATIFQIKRLSFLISTKWYLLHKFIRQNITQKFTIYVLLCENNKYYVGSTSRYKQRMAQHFSSRGGSSWTRTYPPLKVIKDYKRIPQKYYLGMEAKVTAELMWKYGVNNVRGAMFSRPTKYTVDDIDALVGFLGHYNELVYRDLYQDLKEMLPLSSSSSENSYNSREFTPNTVRQARWQSNKENGACFKCGEKGHKAVNCPKGRRCFQCGKFGHLRADCPNL</sequence>
<dbReference type="EMBL" id="HBGN01022504">
    <property type="protein sequence ID" value="CAD9336597.1"/>
    <property type="molecule type" value="Transcribed_RNA"/>
</dbReference>
<dbReference type="PROSITE" id="PS50164">
    <property type="entry name" value="GIY_YIG"/>
    <property type="match status" value="1"/>
</dbReference>
<evidence type="ECO:0000259" key="4">
    <source>
        <dbReference type="PROSITE" id="PS50164"/>
    </source>
</evidence>
<dbReference type="InterPro" id="IPR000305">
    <property type="entry name" value="GIY-YIG_endonuc"/>
</dbReference>
<dbReference type="GO" id="GO:0003676">
    <property type="term" value="F:nucleic acid binding"/>
    <property type="evidence" value="ECO:0007669"/>
    <property type="project" value="InterPro"/>
</dbReference>
<feature type="signal peptide" evidence="2">
    <location>
        <begin position="1"/>
        <end position="21"/>
    </location>
</feature>
<accession>A0A6U3S2Q9</accession>
<dbReference type="PROSITE" id="PS50158">
    <property type="entry name" value="ZF_CCHC"/>
    <property type="match status" value="2"/>
</dbReference>
<protein>
    <recommendedName>
        <fullName evidence="7">CCHC-type domain-containing protein</fullName>
    </recommendedName>
</protein>
<name>A0A6U3S2Q9_9STRA</name>
<dbReference type="Pfam" id="PF01541">
    <property type="entry name" value="GIY-YIG"/>
    <property type="match status" value="1"/>
</dbReference>
<keyword evidence="1" id="KW-0479">Metal-binding</keyword>
<evidence type="ECO:0008006" key="7">
    <source>
        <dbReference type="Google" id="ProtNLM"/>
    </source>
</evidence>
<dbReference type="InterPro" id="IPR035901">
    <property type="entry name" value="GIY-YIG_endonuc_sf"/>
</dbReference>
<reference evidence="5" key="1">
    <citation type="submission" date="2021-01" db="EMBL/GenBank/DDBJ databases">
        <authorList>
            <person name="Corre E."/>
            <person name="Pelletier E."/>
            <person name="Niang G."/>
            <person name="Scheremetjew M."/>
            <person name="Finn R."/>
            <person name="Kale V."/>
            <person name="Holt S."/>
            <person name="Cochrane G."/>
            <person name="Meng A."/>
            <person name="Brown T."/>
            <person name="Cohen L."/>
        </authorList>
    </citation>
    <scope>NUCLEOTIDE SEQUENCE</scope>
    <source>
        <strain evidence="5">Pop2</strain>
    </source>
</reference>
<feature type="domain" description="CCHC-type" evidence="3">
    <location>
        <begin position="303"/>
        <end position="318"/>
    </location>
</feature>